<evidence type="ECO:0000313" key="20">
    <source>
        <dbReference type="Proteomes" id="UP000295129"/>
    </source>
</evidence>
<keyword evidence="3" id="KW-0515">Mutator protein</keyword>
<feature type="domain" description="Nudix hydrolase" evidence="18">
    <location>
        <begin position="1"/>
        <end position="128"/>
    </location>
</feature>
<evidence type="ECO:0000256" key="16">
    <source>
        <dbReference type="ARBA" id="ARBA00042798"/>
    </source>
</evidence>
<dbReference type="CDD" id="cd03425">
    <property type="entry name" value="NUDIX_MutT_NudA_like"/>
    <property type="match status" value="1"/>
</dbReference>
<protein>
    <recommendedName>
        <fullName evidence="13">8-oxo-dGTP diphosphatase</fullName>
        <ecNumber evidence="12">3.6.1.55</ecNumber>
    </recommendedName>
    <alternativeName>
        <fullName evidence="16">7,8-dihydro-8-oxoguanine-triphosphatase</fullName>
    </alternativeName>
    <alternativeName>
        <fullName evidence="15">Mutator protein MutT</fullName>
    </alternativeName>
    <alternativeName>
        <fullName evidence="14">dGTP pyrophosphohydrolase</fullName>
    </alternativeName>
</protein>
<dbReference type="SUPFAM" id="SSF55811">
    <property type="entry name" value="Nudix"/>
    <property type="match status" value="1"/>
</dbReference>
<dbReference type="CDD" id="cd00564">
    <property type="entry name" value="TMP_TenI"/>
    <property type="match status" value="1"/>
</dbReference>
<evidence type="ECO:0000256" key="7">
    <source>
        <dbReference type="ARBA" id="ARBA00022801"/>
    </source>
</evidence>
<evidence type="ECO:0000256" key="10">
    <source>
        <dbReference type="ARBA" id="ARBA00035861"/>
    </source>
</evidence>
<dbReference type="InterPro" id="IPR036206">
    <property type="entry name" value="ThiamineP_synth_sf"/>
</dbReference>
<dbReference type="Pfam" id="PF02581">
    <property type="entry name" value="TMP-TENI"/>
    <property type="match status" value="1"/>
</dbReference>
<dbReference type="PANTHER" id="PTHR47707">
    <property type="entry name" value="8-OXO-DGTP DIPHOSPHATASE"/>
    <property type="match status" value="1"/>
</dbReference>
<evidence type="ECO:0000259" key="18">
    <source>
        <dbReference type="PROSITE" id="PS51462"/>
    </source>
</evidence>
<keyword evidence="4" id="KW-0235">DNA replication</keyword>
<dbReference type="GO" id="GO:0006281">
    <property type="term" value="P:DNA repair"/>
    <property type="evidence" value="ECO:0007669"/>
    <property type="project" value="UniProtKB-KW"/>
</dbReference>
<evidence type="ECO:0000256" key="9">
    <source>
        <dbReference type="ARBA" id="ARBA00023204"/>
    </source>
</evidence>
<keyword evidence="6" id="KW-0227">DNA damage</keyword>
<dbReference type="PROSITE" id="PS51462">
    <property type="entry name" value="NUDIX"/>
    <property type="match status" value="1"/>
</dbReference>
<dbReference type="InterPro" id="IPR047127">
    <property type="entry name" value="MutT-like"/>
</dbReference>
<dbReference type="EMBL" id="SNVV01000004">
    <property type="protein sequence ID" value="TDN53653.1"/>
    <property type="molecule type" value="Genomic_DNA"/>
</dbReference>
<evidence type="ECO:0000256" key="15">
    <source>
        <dbReference type="ARBA" id="ARBA00041979"/>
    </source>
</evidence>
<evidence type="ECO:0000256" key="5">
    <source>
        <dbReference type="ARBA" id="ARBA00022723"/>
    </source>
</evidence>
<evidence type="ECO:0000256" key="3">
    <source>
        <dbReference type="ARBA" id="ARBA00022457"/>
    </source>
</evidence>
<dbReference type="PRINTS" id="PR00502">
    <property type="entry name" value="NUDIXFAMILY"/>
</dbReference>
<dbReference type="Proteomes" id="UP000295129">
    <property type="component" value="Unassembled WGS sequence"/>
</dbReference>
<comment type="similarity">
    <text evidence="2 17">Belongs to the Nudix hydrolase family.</text>
</comment>
<organism evidence="19 20">
    <name type="scientific">Azoarcus indigens</name>
    <dbReference type="NCBI Taxonomy" id="29545"/>
    <lineage>
        <taxon>Bacteria</taxon>
        <taxon>Pseudomonadati</taxon>
        <taxon>Pseudomonadota</taxon>
        <taxon>Betaproteobacteria</taxon>
        <taxon>Rhodocyclales</taxon>
        <taxon>Zoogloeaceae</taxon>
        <taxon>Azoarcus</taxon>
    </lineage>
</organism>
<dbReference type="InterPro" id="IPR020084">
    <property type="entry name" value="NUDIX_hydrolase_CS"/>
</dbReference>
<dbReference type="GO" id="GO:0046872">
    <property type="term" value="F:metal ion binding"/>
    <property type="evidence" value="ECO:0007669"/>
    <property type="project" value="UniProtKB-KW"/>
</dbReference>
<dbReference type="InterPro" id="IPR000086">
    <property type="entry name" value="NUDIX_hydrolase_dom"/>
</dbReference>
<dbReference type="InterPro" id="IPR015797">
    <property type="entry name" value="NUDIX_hydrolase-like_dom_sf"/>
</dbReference>
<gene>
    <name evidence="19" type="ORF">C7389_1045</name>
</gene>
<dbReference type="Pfam" id="PF00293">
    <property type="entry name" value="NUDIX"/>
    <property type="match status" value="1"/>
</dbReference>
<evidence type="ECO:0000256" key="4">
    <source>
        <dbReference type="ARBA" id="ARBA00022705"/>
    </source>
</evidence>
<dbReference type="NCBIfam" id="NF006530">
    <property type="entry name" value="PRK08999.1"/>
    <property type="match status" value="1"/>
</dbReference>
<evidence type="ECO:0000256" key="13">
    <source>
        <dbReference type="ARBA" id="ARBA00040794"/>
    </source>
</evidence>
<comment type="catalytic activity">
    <reaction evidence="10">
        <text>8-oxo-dGTP + H2O = 8-oxo-dGMP + diphosphate + H(+)</text>
        <dbReference type="Rhea" id="RHEA:31575"/>
        <dbReference type="ChEBI" id="CHEBI:15377"/>
        <dbReference type="ChEBI" id="CHEBI:15378"/>
        <dbReference type="ChEBI" id="CHEBI:33019"/>
        <dbReference type="ChEBI" id="CHEBI:63224"/>
        <dbReference type="ChEBI" id="CHEBI:77896"/>
        <dbReference type="EC" id="3.6.1.55"/>
    </reaction>
</comment>
<evidence type="ECO:0000256" key="14">
    <source>
        <dbReference type="ARBA" id="ARBA00041592"/>
    </source>
</evidence>
<dbReference type="InterPro" id="IPR020476">
    <property type="entry name" value="Nudix_hydrolase"/>
</dbReference>
<name>A0A4R6E6V7_9RHOO</name>
<dbReference type="PANTHER" id="PTHR47707:SF1">
    <property type="entry name" value="NUDIX HYDROLASE FAMILY PROTEIN"/>
    <property type="match status" value="1"/>
</dbReference>
<reference evidence="19 20" key="1">
    <citation type="submission" date="2019-03" db="EMBL/GenBank/DDBJ databases">
        <title>Genomic Encyclopedia of Type Strains, Phase IV (KMG-IV): sequencing the most valuable type-strain genomes for metagenomic binning, comparative biology and taxonomic classification.</title>
        <authorList>
            <person name="Goeker M."/>
        </authorList>
    </citation>
    <scope>NUCLEOTIDE SEQUENCE [LARGE SCALE GENOMIC DNA]</scope>
    <source>
        <strain evidence="19 20">DSM 12121</strain>
    </source>
</reference>
<dbReference type="InterPro" id="IPR022998">
    <property type="entry name" value="ThiamineP_synth_TenI"/>
</dbReference>
<comment type="caution">
    <text evidence="19">The sequence shown here is derived from an EMBL/GenBank/DDBJ whole genome shotgun (WGS) entry which is preliminary data.</text>
</comment>
<dbReference type="SUPFAM" id="SSF51391">
    <property type="entry name" value="Thiamin phosphate synthase"/>
    <property type="match status" value="1"/>
</dbReference>
<evidence type="ECO:0000256" key="11">
    <source>
        <dbReference type="ARBA" id="ARBA00036904"/>
    </source>
</evidence>
<keyword evidence="20" id="KW-1185">Reference proteome</keyword>
<dbReference type="EC" id="3.6.1.55" evidence="12"/>
<evidence type="ECO:0000256" key="8">
    <source>
        <dbReference type="ARBA" id="ARBA00022842"/>
    </source>
</evidence>
<dbReference type="GO" id="GO:0009228">
    <property type="term" value="P:thiamine biosynthetic process"/>
    <property type="evidence" value="ECO:0007669"/>
    <property type="project" value="UniProtKB-KW"/>
</dbReference>
<evidence type="ECO:0000256" key="12">
    <source>
        <dbReference type="ARBA" id="ARBA00038905"/>
    </source>
</evidence>
<evidence type="ECO:0000313" key="19">
    <source>
        <dbReference type="EMBL" id="TDN53653.1"/>
    </source>
</evidence>
<dbReference type="Gene3D" id="3.20.20.70">
    <property type="entry name" value="Aldolase class I"/>
    <property type="match status" value="1"/>
</dbReference>
<dbReference type="InterPro" id="IPR013785">
    <property type="entry name" value="Aldolase_TIM"/>
</dbReference>
<accession>A0A4R6E6V7</accession>
<dbReference type="GO" id="GO:0008413">
    <property type="term" value="F:8-oxo-7,8-dihydroguanosine triphosphate pyrophosphatase activity"/>
    <property type="evidence" value="ECO:0007669"/>
    <property type="project" value="TreeGrafter"/>
</dbReference>
<proteinExistence type="inferred from homology"/>
<sequence length="329" mass="35423">MVEVAAGVITRQDGTFLLGRRAGNVPYAGYWEFPGGKVEPGESAAQALRRELEEELGIRVRHLRPWLCREHDYEHAYVRLRFFEVTAWEGEPFGQVHDRLAWITPGGEMPLPMLPANGPVLKALSLPRCMGITQAGKVGVMQQLNALEVSLSAGLRFVQVREPGLDAVAYRDFAREALRLAAQAGAVAVLNTEPEFAQALGAPGLHLPARRLQALGERPPFRWVGASCHTRAELEKAAGLGLDYALLGAVMATPTHPGEVSLGWEAFARLSADLPLPVLALGGLRFSDMETARNAGAHGVAAIRGAWEFRQDQAFSPPSLASGGAAGTR</sequence>
<dbReference type="GO" id="GO:0044715">
    <property type="term" value="F:8-oxo-dGDP phosphatase activity"/>
    <property type="evidence" value="ECO:0007669"/>
    <property type="project" value="TreeGrafter"/>
</dbReference>
<evidence type="ECO:0000256" key="1">
    <source>
        <dbReference type="ARBA" id="ARBA00001946"/>
    </source>
</evidence>
<comment type="catalytic activity">
    <reaction evidence="11">
        <text>8-oxo-GTP + H2O = 8-oxo-GMP + diphosphate + H(+)</text>
        <dbReference type="Rhea" id="RHEA:67616"/>
        <dbReference type="ChEBI" id="CHEBI:15377"/>
        <dbReference type="ChEBI" id="CHEBI:15378"/>
        <dbReference type="ChEBI" id="CHEBI:33019"/>
        <dbReference type="ChEBI" id="CHEBI:143553"/>
        <dbReference type="ChEBI" id="CHEBI:145694"/>
    </reaction>
</comment>
<dbReference type="Gene3D" id="3.90.79.10">
    <property type="entry name" value="Nucleoside Triphosphate Pyrophosphohydrolase"/>
    <property type="match status" value="1"/>
</dbReference>
<evidence type="ECO:0000256" key="6">
    <source>
        <dbReference type="ARBA" id="ARBA00022763"/>
    </source>
</evidence>
<comment type="cofactor">
    <cofactor evidence="1">
        <name>Mg(2+)</name>
        <dbReference type="ChEBI" id="CHEBI:18420"/>
    </cofactor>
</comment>
<evidence type="ECO:0000256" key="2">
    <source>
        <dbReference type="ARBA" id="ARBA00005582"/>
    </source>
</evidence>
<dbReference type="GO" id="GO:0006260">
    <property type="term" value="P:DNA replication"/>
    <property type="evidence" value="ECO:0007669"/>
    <property type="project" value="UniProtKB-KW"/>
</dbReference>
<keyword evidence="8" id="KW-0460">Magnesium</keyword>
<dbReference type="PROSITE" id="PS00893">
    <property type="entry name" value="NUDIX_BOX"/>
    <property type="match status" value="1"/>
</dbReference>
<keyword evidence="5" id="KW-0479">Metal-binding</keyword>
<keyword evidence="7 17" id="KW-0378">Hydrolase</keyword>
<dbReference type="GO" id="GO:0044716">
    <property type="term" value="F:8-oxo-GDP phosphatase activity"/>
    <property type="evidence" value="ECO:0007669"/>
    <property type="project" value="TreeGrafter"/>
</dbReference>
<dbReference type="GO" id="GO:0035539">
    <property type="term" value="F:8-oxo-7,8-dihydrodeoxyguanosine triphosphate pyrophosphatase activity"/>
    <property type="evidence" value="ECO:0007669"/>
    <property type="project" value="UniProtKB-EC"/>
</dbReference>
<keyword evidence="9" id="KW-0234">DNA repair</keyword>
<evidence type="ECO:0000256" key="17">
    <source>
        <dbReference type="RuleBase" id="RU003476"/>
    </source>
</evidence>
<dbReference type="AlphaFoldDB" id="A0A4R6E6V7"/>